<accession>A0A8T0VL52</accession>
<dbReference type="AlphaFoldDB" id="A0A8T0VL52"/>
<comment type="caution">
    <text evidence="2">The sequence shown here is derived from an EMBL/GenBank/DDBJ whole genome shotgun (WGS) entry which is preliminary data.</text>
</comment>
<keyword evidence="3" id="KW-1185">Reference proteome</keyword>
<dbReference type="EMBL" id="CM029040">
    <property type="protein sequence ID" value="KAG2633273.1"/>
    <property type="molecule type" value="Genomic_DNA"/>
</dbReference>
<feature type="region of interest" description="Disordered" evidence="1">
    <location>
        <begin position="106"/>
        <end position="140"/>
    </location>
</feature>
<evidence type="ECO:0000313" key="2">
    <source>
        <dbReference type="EMBL" id="KAG2633273.1"/>
    </source>
</evidence>
<evidence type="ECO:0000313" key="3">
    <source>
        <dbReference type="Proteomes" id="UP000823388"/>
    </source>
</evidence>
<proteinExistence type="predicted"/>
<feature type="compositionally biased region" description="Basic and acidic residues" evidence="1">
    <location>
        <begin position="110"/>
        <end position="127"/>
    </location>
</feature>
<sequence length="229" mass="24832">MDSLYPRAIKRPGLPLPPMKISRGWDPLSLLHPKAAQVEGGSSAAGWPPREEDEEEGDRAMSDGGVMWRSRGARVGGVALGALAVTATRGDSEFIAATGWIGVQGRRCRGQRDGPPRWPDTERDSGHRPCSASGGTAGVPPAAVRTRLAAPTLHPYPVVSVYSMSVPYRSIQLCEERRRSPGPGWLCSDGEMAGNIPLIDCARCRRTCRRASWRQSWTMIGEQATMGER</sequence>
<name>A0A8T0VL52_PANVG</name>
<dbReference type="Proteomes" id="UP000823388">
    <property type="component" value="Chromosome 2N"/>
</dbReference>
<evidence type="ECO:0000256" key="1">
    <source>
        <dbReference type="SAM" id="MobiDB-lite"/>
    </source>
</evidence>
<reference evidence="2" key="1">
    <citation type="submission" date="2020-05" db="EMBL/GenBank/DDBJ databases">
        <title>WGS assembly of Panicum virgatum.</title>
        <authorList>
            <person name="Lovell J.T."/>
            <person name="Jenkins J."/>
            <person name="Shu S."/>
            <person name="Juenger T.E."/>
            <person name="Schmutz J."/>
        </authorList>
    </citation>
    <scope>NUCLEOTIDE SEQUENCE</scope>
    <source>
        <strain evidence="2">AP13</strain>
    </source>
</reference>
<protein>
    <submittedName>
        <fullName evidence="2">Uncharacterized protein</fullName>
    </submittedName>
</protein>
<gene>
    <name evidence="2" type="ORF">PVAP13_2NG281100</name>
</gene>
<feature type="region of interest" description="Disordered" evidence="1">
    <location>
        <begin position="36"/>
        <end position="60"/>
    </location>
</feature>
<organism evidence="2 3">
    <name type="scientific">Panicum virgatum</name>
    <name type="common">Blackwell switchgrass</name>
    <dbReference type="NCBI Taxonomy" id="38727"/>
    <lineage>
        <taxon>Eukaryota</taxon>
        <taxon>Viridiplantae</taxon>
        <taxon>Streptophyta</taxon>
        <taxon>Embryophyta</taxon>
        <taxon>Tracheophyta</taxon>
        <taxon>Spermatophyta</taxon>
        <taxon>Magnoliopsida</taxon>
        <taxon>Liliopsida</taxon>
        <taxon>Poales</taxon>
        <taxon>Poaceae</taxon>
        <taxon>PACMAD clade</taxon>
        <taxon>Panicoideae</taxon>
        <taxon>Panicodae</taxon>
        <taxon>Paniceae</taxon>
        <taxon>Panicinae</taxon>
        <taxon>Panicum</taxon>
        <taxon>Panicum sect. Hiantes</taxon>
    </lineage>
</organism>